<dbReference type="RefSeq" id="XP_045284226.1">
    <property type="nucleotide sequence ID" value="XM_045434920.1"/>
</dbReference>
<proteinExistence type="predicted"/>
<evidence type="ECO:0000313" key="3">
    <source>
        <dbReference type="Proteomes" id="UP000001631"/>
    </source>
</evidence>
<dbReference type="Proteomes" id="UP000001631">
    <property type="component" value="Unassembled WGS sequence"/>
</dbReference>
<organism evidence="2 3">
    <name type="scientific">Ajellomyces capsulatus (strain G186AR / H82 / ATCC MYA-2454 / RMSCC 2432)</name>
    <name type="common">Darling's disease fungus</name>
    <name type="synonym">Histoplasma capsulatum</name>
    <dbReference type="NCBI Taxonomy" id="447093"/>
    <lineage>
        <taxon>Eukaryota</taxon>
        <taxon>Fungi</taxon>
        <taxon>Dikarya</taxon>
        <taxon>Ascomycota</taxon>
        <taxon>Pezizomycotina</taxon>
        <taxon>Eurotiomycetes</taxon>
        <taxon>Eurotiomycetidae</taxon>
        <taxon>Onygenales</taxon>
        <taxon>Ajellomycetaceae</taxon>
        <taxon>Histoplasma</taxon>
    </lineage>
</organism>
<accession>C0NY77</accession>
<dbReference type="EMBL" id="GG663376">
    <property type="protein sequence ID" value="EEH03745.1"/>
    <property type="molecule type" value="Genomic_DNA"/>
</dbReference>
<reference evidence="2" key="1">
    <citation type="submission" date="2009-02" db="EMBL/GenBank/DDBJ databases">
        <title>The Genome Sequence of Ajellomyces capsulatus strain G186AR.</title>
        <authorList>
            <consortium name="The Broad Institute Genome Sequencing Platform"/>
            <person name="Champion M."/>
            <person name="Cuomo C."/>
            <person name="Ma L.-J."/>
            <person name="Henn M.R."/>
            <person name="Sil A."/>
            <person name="Goldman B."/>
            <person name="Young S.K."/>
            <person name="Kodira C.D."/>
            <person name="Zeng Q."/>
            <person name="Koehrsen M."/>
            <person name="Alvarado L."/>
            <person name="Berlin A."/>
            <person name="Borenstein D."/>
            <person name="Chen Z."/>
            <person name="Engels R."/>
            <person name="Freedman E."/>
            <person name="Gellesch M."/>
            <person name="Goldberg J."/>
            <person name="Griggs A."/>
            <person name="Gujja S."/>
            <person name="Heiman D."/>
            <person name="Hepburn T."/>
            <person name="Howarth C."/>
            <person name="Jen D."/>
            <person name="Larson L."/>
            <person name="Lewis B."/>
            <person name="Mehta T."/>
            <person name="Park D."/>
            <person name="Pearson M."/>
            <person name="Roberts A."/>
            <person name="Saif S."/>
            <person name="Shea T."/>
            <person name="Shenoy N."/>
            <person name="Sisk P."/>
            <person name="Stolte C."/>
            <person name="Sykes S."/>
            <person name="Walk T."/>
            <person name="White J."/>
            <person name="Yandava C."/>
            <person name="Klein B."/>
            <person name="McEwen J.G."/>
            <person name="Puccia R."/>
            <person name="Goldman G.H."/>
            <person name="Felipe M.S."/>
            <person name="Nino-Vega G."/>
            <person name="San-Blas G."/>
            <person name="Taylor J."/>
            <person name="Mendoza L."/>
            <person name="Galagan J."/>
            <person name="Nusbaum C."/>
            <person name="Birren B."/>
        </authorList>
    </citation>
    <scope>NUCLEOTIDE SEQUENCE</scope>
    <source>
        <strain evidence="2">G186AR</strain>
    </source>
</reference>
<evidence type="ECO:0000313" key="2">
    <source>
        <dbReference type="EMBL" id="EEH03745.1"/>
    </source>
</evidence>
<feature type="compositionally biased region" description="Basic residues" evidence="1">
    <location>
        <begin position="1"/>
        <end position="11"/>
    </location>
</feature>
<dbReference type="AlphaFoldDB" id="C0NY77"/>
<protein>
    <submittedName>
        <fullName evidence="2">Uncharacterized protein</fullName>
    </submittedName>
</protein>
<gene>
    <name evidence="2" type="ORF">HCBG_07871</name>
</gene>
<dbReference type="HOGENOM" id="CLU_1895578_0_0_1"/>
<dbReference type="InParanoid" id="C0NY77"/>
<dbReference type="VEuPathDB" id="FungiDB:I7I50_04173"/>
<keyword evidence="3" id="KW-1185">Reference proteome</keyword>
<dbReference type="GeneID" id="69040887"/>
<evidence type="ECO:0000256" key="1">
    <source>
        <dbReference type="SAM" id="MobiDB-lite"/>
    </source>
</evidence>
<name>C0NY77_AJECG</name>
<feature type="region of interest" description="Disordered" evidence="1">
    <location>
        <begin position="1"/>
        <end position="22"/>
    </location>
</feature>
<sequence>MGRKQPQRNHRVLPSCPHPRDQPFPPILSNIQYSHFLSRRNKANASRIKWDFGDRENLRSSVWFIPVARRTTIIICDIRDSYMRENPGVKLKAYSGLTSKILDDGSNIQLLVLHVSFPVRLYPYAEQSCVRNEL</sequence>